<dbReference type="SMART" id="SM00091">
    <property type="entry name" value="PAS"/>
    <property type="match status" value="2"/>
</dbReference>
<evidence type="ECO:0000313" key="6">
    <source>
        <dbReference type="EMBL" id="GGY66957.1"/>
    </source>
</evidence>
<dbReference type="PANTHER" id="PTHR44757:SF2">
    <property type="entry name" value="BIOFILM ARCHITECTURE MAINTENANCE PROTEIN MBAA"/>
    <property type="match status" value="1"/>
</dbReference>
<evidence type="ECO:0000259" key="5">
    <source>
        <dbReference type="PROSITE" id="PS50887"/>
    </source>
</evidence>
<dbReference type="PROSITE" id="PS50883">
    <property type="entry name" value="EAL"/>
    <property type="match status" value="1"/>
</dbReference>
<comment type="caution">
    <text evidence="6">The sequence shown here is derived from an EMBL/GenBank/DDBJ whole genome shotgun (WGS) entry which is preliminary data.</text>
</comment>
<feature type="domain" description="GGDEF" evidence="5">
    <location>
        <begin position="456"/>
        <end position="589"/>
    </location>
</feature>
<dbReference type="InterPro" id="IPR000160">
    <property type="entry name" value="GGDEF_dom"/>
</dbReference>
<dbReference type="Gene3D" id="3.30.450.40">
    <property type="match status" value="1"/>
</dbReference>
<dbReference type="Gene3D" id="3.30.70.270">
    <property type="match status" value="1"/>
</dbReference>
<accession>A0ABQ3AT41</accession>
<dbReference type="SMART" id="SM00267">
    <property type="entry name" value="GGDEF"/>
    <property type="match status" value="1"/>
</dbReference>
<dbReference type="InterPro" id="IPR029787">
    <property type="entry name" value="Nucleotide_cyclase"/>
</dbReference>
<dbReference type="InterPro" id="IPR052155">
    <property type="entry name" value="Biofilm_reg_signaling"/>
</dbReference>
<feature type="domain" description="EAL" evidence="4">
    <location>
        <begin position="598"/>
        <end position="852"/>
    </location>
</feature>
<dbReference type="Pfam" id="PF00563">
    <property type="entry name" value="EAL"/>
    <property type="match status" value="1"/>
</dbReference>
<dbReference type="Gene3D" id="3.30.450.20">
    <property type="entry name" value="PAS domain"/>
    <property type="match status" value="2"/>
</dbReference>
<keyword evidence="1" id="KW-0418">Kinase</keyword>
<reference evidence="7" key="1">
    <citation type="journal article" date="2019" name="Int. J. Syst. Evol. Microbiol.">
        <title>The Global Catalogue of Microorganisms (GCM) 10K type strain sequencing project: providing services to taxonomists for standard genome sequencing and annotation.</title>
        <authorList>
            <consortium name="The Broad Institute Genomics Platform"/>
            <consortium name="The Broad Institute Genome Sequencing Center for Infectious Disease"/>
            <person name="Wu L."/>
            <person name="Ma J."/>
        </authorList>
    </citation>
    <scope>NUCLEOTIDE SEQUENCE [LARGE SCALE GENOMIC DNA]</scope>
    <source>
        <strain evidence="7">KCTC 22280</strain>
    </source>
</reference>
<evidence type="ECO:0000259" key="3">
    <source>
        <dbReference type="PROSITE" id="PS50113"/>
    </source>
</evidence>
<dbReference type="InterPro" id="IPR013656">
    <property type="entry name" value="PAS_4"/>
</dbReference>
<evidence type="ECO:0000259" key="2">
    <source>
        <dbReference type="PROSITE" id="PS50112"/>
    </source>
</evidence>
<dbReference type="SMART" id="SM00052">
    <property type="entry name" value="EAL"/>
    <property type="match status" value="1"/>
</dbReference>
<dbReference type="CDD" id="cd01949">
    <property type="entry name" value="GGDEF"/>
    <property type="match status" value="1"/>
</dbReference>
<name>A0ABQ3AT41_9GAMM</name>
<dbReference type="EMBL" id="BMXV01000002">
    <property type="protein sequence ID" value="GGY66957.1"/>
    <property type="molecule type" value="Genomic_DNA"/>
</dbReference>
<dbReference type="InterPro" id="IPR000700">
    <property type="entry name" value="PAS-assoc_C"/>
</dbReference>
<dbReference type="RefSeq" id="WP_227712341.1">
    <property type="nucleotide sequence ID" value="NZ_BMXV01000002.1"/>
</dbReference>
<dbReference type="PROSITE" id="PS50112">
    <property type="entry name" value="PAS"/>
    <property type="match status" value="2"/>
</dbReference>
<dbReference type="CDD" id="cd00130">
    <property type="entry name" value="PAS"/>
    <property type="match status" value="2"/>
</dbReference>
<dbReference type="SMART" id="SM00086">
    <property type="entry name" value="PAC"/>
    <property type="match status" value="2"/>
</dbReference>
<dbReference type="SUPFAM" id="SSF141868">
    <property type="entry name" value="EAL domain-like"/>
    <property type="match status" value="1"/>
</dbReference>
<sequence>MNNALSLLEGQQAIHELIARQRPLPETLNSITGWMSQMMPGALVSIMRYQPDRHTLSLVPNDQFSEQYTSLMQEQPVGPDVGTCGPAAHDKKTVITEDIHRDARWDAFREAADREQLRACWSVPIVTGEGELLGTFATYYRTPTYPSLNAIRSLERAAGLTALALLRHRDVNQHTALSEWHRTLFENHPDGVYTFDLEGRFRSCNPAFRRITGYREEQLLGFHFNPSVVPAYRQQTQAWFDRACAGESVTYETMGIHADGHAYHLEITNFPVVLEGQIVGVYGVCREITARKQQDAELRLLKRGIESSPNGILMADALAPDYPVVYANVAFSEITGYELDEILGRNCHFLQGPDTDPASIEQIRAGIRDQTDVDVVLRNYRKDGIPFWNQLRISPVFDEAGICTHFIGIQQDITRQKEQEARIAHQATHDLLTDLPNQALFAERLREAMEQGAGRRLVAVLFMDLDGFKPINEGLGHEVGNLVLKTVAQRLKSVTPPRAVLARMVGDEFAVLWSGCESDQQVTVLADRILETLSEPIDVQGYKVHLSTSIGIATNQLALNMPYELMQYADVALEQAKRQGRNTWQWCRGTQAGDTRHSVTLRHDLHNALAEDQFELYYQPVVDAVSGRIRSTEALVRWHHPSRGMVSPGEFIPLAEQTGQIVPLGRWILRRACQDMVRFNADRERELPVAVNISSLQFHRDGFLADVRQILAETGMPARLLEFEVTESVLLDGTGPVIELMETLKDMGIRVALDDFGTGFSSLSYLRDLPTHKVKLDRSFIKDIQTDRRIAAIVQGVITMAHHMDMCVVAEGIETPEHQDDLARRLCDLLQGYYFARPMPLNALQALSDRLPHHQKTQDHS</sequence>
<feature type="domain" description="PAS" evidence="2">
    <location>
        <begin position="297"/>
        <end position="370"/>
    </location>
</feature>
<dbReference type="Proteomes" id="UP000601597">
    <property type="component" value="Unassembled WGS sequence"/>
</dbReference>
<dbReference type="InterPro" id="IPR035919">
    <property type="entry name" value="EAL_sf"/>
</dbReference>
<dbReference type="InterPro" id="IPR000014">
    <property type="entry name" value="PAS"/>
</dbReference>
<proteinExistence type="predicted"/>
<feature type="domain" description="PAS" evidence="2">
    <location>
        <begin position="177"/>
        <end position="221"/>
    </location>
</feature>
<dbReference type="Pfam" id="PF13426">
    <property type="entry name" value="PAS_9"/>
    <property type="match status" value="1"/>
</dbReference>
<dbReference type="PROSITE" id="PS50887">
    <property type="entry name" value="GGDEF"/>
    <property type="match status" value="1"/>
</dbReference>
<dbReference type="Pfam" id="PF00990">
    <property type="entry name" value="GGDEF"/>
    <property type="match status" value="1"/>
</dbReference>
<protein>
    <submittedName>
        <fullName evidence="6">GGDEF domain-containing protein</fullName>
    </submittedName>
</protein>
<dbReference type="InterPro" id="IPR029016">
    <property type="entry name" value="GAF-like_dom_sf"/>
</dbReference>
<organism evidence="6 7">
    <name type="scientific">Marinobacter zhanjiangensis</name>
    <dbReference type="NCBI Taxonomy" id="578215"/>
    <lineage>
        <taxon>Bacteria</taxon>
        <taxon>Pseudomonadati</taxon>
        <taxon>Pseudomonadota</taxon>
        <taxon>Gammaproteobacteria</taxon>
        <taxon>Pseudomonadales</taxon>
        <taxon>Marinobacteraceae</taxon>
        <taxon>Marinobacter</taxon>
    </lineage>
</organism>
<evidence type="ECO:0000313" key="7">
    <source>
        <dbReference type="Proteomes" id="UP000601597"/>
    </source>
</evidence>
<dbReference type="SMART" id="SM00065">
    <property type="entry name" value="GAF"/>
    <property type="match status" value="1"/>
</dbReference>
<evidence type="ECO:0000259" key="4">
    <source>
        <dbReference type="PROSITE" id="PS50883"/>
    </source>
</evidence>
<dbReference type="Pfam" id="PF13185">
    <property type="entry name" value="GAF_2"/>
    <property type="match status" value="1"/>
</dbReference>
<keyword evidence="7" id="KW-1185">Reference proteome</keyword>
<dbReference type="NCBIfam" id="TIGR00254">
    <property type="entry name" value="GGDEF"/>
    <property type="match status" value="1"/>
</dbReference>
<dbReference type="InterPro" id="IPR003018">
    <property type="entry name" value="GAF"/>
</dbReference>
<dbReference type="SUPFAM" id="SSF55785">
    <property type="entry name" value="PYP-like sensor domain (PAS domain)"/>
    <property type="match status" value="2"/>
</dbReference>
<gene>
    <name evidence="6" type="ORF">GCM10007071_12370</name>
</gene>
<dbReference type="CDD" id="cd01948">
    <property type="entry name" value="EAL"/>
    <property type="match status" value="1"/>
</dbReference>
<dbReference type="InterPro" id="IPR043128">
    <property type="entry name" value="Rev_trsase/Diguanyl_cyclase"/>
</dbReference>
<dbReference type="NCBIfam" id="TIGR00229">
    <property type="entry name" value="sensory_box"/>
    <property type="match status" value="2"/>
</dbReference>
<dbReference type="InterPro" id="IPR035965">
    <property type="entry name" value="PAS-like_dom_sf"/>
</dbReference>
<dbReference type="PANTHER" id="PTHR44757">
    <property type="entry name" value="DIGUANYLATE CYCLASE DGCP"/>
    <property type="match status" value="1"/>
</dbReference>
<dbReference type="Pfam" id="PF08448">
    <property type="entry name" value="PAS_4"/>
    <property type="match status" value="1"/>
</dbReference>
<dbReference type="SUPFAM" id="SSF55073">
    <property type="entry name" value="Nucleotide cyclase"/>
    <property type="match status" value="1"/>
</dbReference>
<dbReference type="SUPFAM" id="SSF55781">
    <property type="entry name" value="GAF domain-like"/>
    <property type="match status" value="1"/>
</dbReference>
<dbReference type="PROSITE" id="PS50113">
    <property type="entry name" value="PAC"/>
    <property type="match status" value="1"/>
</dbReference>
<dbReference type="Gene3D" id="3.20.20.450">
    <property type="entry name" value="EAL domain"/>
    <property type="match status" value="1"/>
</dbReference>
<dbReference type="InterPro" id="IPR001610">
    <property type="entry name" value="PAC"/>
</dbReference>
<dbReference type="InterPro" id="IPR001633">
    <property type="entry name" value="EAL_dom"/>
</dbReference>
<feature type="domain" description="PAC" evidence="3">
    <location>
        <begin position="371"/>
        <end position="425"/>
    </location>
</feature>
<evidence type="ECO:0000256" key="1">
    <source>
        <dbReference type="ARBA" id="ARBA00022777"/>
    </source>
</evidence>
<keyword evidence="1" id="KW-0808">Transferase</keyword>